<reference evidence="1" key="1">
    <citation type="submission" date="2018-02" db="EMBL/GenBank/DDBJ databases">
        <title>Rhizophora mucronata_Transcriptome.</title>
        <authorList>
            <person name="Meera S.P."/>
            <person name="Sreeshan A."/>
            <person name="Augustine A."/>
        </authorList>
    </citation>
    <scope>NUCLEOTIDE SEQUENCE</scope>
    <source>
        <tissue evidence="1">Leaf</tissue>
    </source>
</reference>
<proteinExistence type="predicted"/>
<accession>A0A2P2IJH0</accession>
<dbReference type="EMBL" id="GGEC01000880">
    <property type="protein sequence ID" value="MBW81363.1"/>
    <property type="molecule type" value="Transcribed_RNA"/>
</dbReference>
<protein>
    <submittedName>
        <fullName evidence="1">Uncharacterized protein</fullName>
    </submittedName>
</protein>
<name>A0A2P2IJH0_RHIMU</name>
<evidence type="ECO:0000313" key="1">
    <source>
        <dbReference type="EMBL" id="MBW81363.1"/>
    </source>
</evidence>
<sequence>MKRLFFCLLVNKLTG</sequence>
<organism evidence="1">
    <name type="scientific">Rhizophora mucronata</name>
    <name type="common">Asiatic mangrove</name>
    <dbReference type="NCBI Taxonomy" id="61149"/>
    <lineage>
        <taxon>Eukaryota</taxon>
        <taxon>Viridiplantae</taxon>
        <taxon>Streptophyta</taxon>
        <taxon>Embryophyta</taxon>
        <taxon>Tracheophyta</taxon>
        <taxon>Spermatophyta</taxon>
        <taxon>Magnoliopsida</taxon>
        <taxon>eudicotyledons</taxon>
        <taxon>Gunneridae</taxon>
        <taxon>Pentapetalae</taxon>
        <taxon>rosids</taxon>
        <taxon>fabids</taxon>
        <taxon>Malpighiales</taxon>
        <taxon>Rhizophoraceae</taxon>
        <taxon>Rhizophora</taxon>
    </lineage>
</organism>